<dbReference type="SUPFAM" id="SSF54427">
    <property type="entry name" value="NTF2-like"/>
    <property type="match status" value="1"/>
</dbReference>
<accession>A0A931C3G8</accession>
<dbReference type="Proteomes" id="UP000598146">
    <property type="component" value="Unassembled WGS sequence"/>
</dbReference>
<dbReference type="InterPro" id="IPR032710">
    <property type="entry name" value="NTF2-like_dom_sf"/>
</dbReference>
<dbReference type="RefSeq" id="WP_196414505.1">
    <property type="nucleotide sequence ID" value="NZ_JADQTO010000006.1"/>
</dbReference>
<feature type="domain" description="SnoaL-like" evidence="1">
    <location>
        <begin position="25"/>
        <end position="110"/>
    </location>
</feature>
<evidence type="ECO:0000313" key="2">
    <source>
        <dbReference type="EMBL" id="MBG0562700.1"/>
    </source>
</evidence>
<sequence>MFSFTDYLLRYPDEMGLGTEPAEAVFDRYHVPDFVLHNDGLPMDRDRLIAHARPARRNATAVSVDIHEVLTAGQQVAARYTLTARLRQGRTVTTEIYTFGSLAPDGRLARLDQITRTPRAGAE</sequence>
<comment type="caution">
    <text evidence="2">The sequence shown here is derived from an EMBL/GenBank/DDBJ whole genome shotgun (WGS) entry which is preliminary data.</text>
</comment>
<dbReference type="Gene3D" id="3.10.450.50">
    <property type="match status" value="1"/>
</dbReference>
<dbReference type="InterPro" id="IPR037401">
    <property type="entry name" value="SnoaL-like"/>
</dbReference>
<organism evidence="2 3">
    <name type="scientific">Actinoplanes aureus</name>
    <dbReference type="NCBI Taxonomy" id="2792083"/>
    <lineage>
        <taxon>Bacteria</taxon>
        <taxon>Bacillati</taxon>
        <taxon>Actinomycetota</taxon>
        <taxon>Actinomycetes</taxon>
        <taxon>Micromonosporales</taxon>
        <taxon>Micromonosporaceae</taxon>
        <taxon>Actinoplanes</taxon>
    </lineage>
</organism>
<proteinExistence type="predicted"/>
<name>A0A931C3G8_9ACTN</name>
<reference evidence="2" key="1">
    <citation type="submission" date="2020-11" db="EMBL/GenBank/DDBJ databases">
        <title>Isolation and identification of active actinomycetes.</title>
        <authorList>
            <person name="Sun X."/>
        </authorList>
    </citation>
    <scope>NUCLEOTIDE SEQUENCE</scope>
    <source>
        <strain evidence="2">NEAU-A11</strain>
    </source>
</reference>
<keyword evidence="3" id="KW-1185">Reference proteome</keyword>
<dbReference type="Pfam" id="PF12680">
    <property type="entry name" value="SnoaL_2"/>
    <property type="match status" value="1"/>
</dbReference>
<dbReference type="AlphaFoldDB" id="A0A931C3G8"/>
<gene>
    <name evidence="2" type="ORF">I4J89_14685</name>
</gene>
<evidence type="ECO:0000259" key="1">
    <source>
        <dbReference type="Pfam" id="PF12680"/>
    </source>
</evidence>
<protein>
    <submittedName>
        <fullName evidence="2">Nuclear transport factor 2 family protein</fullName>
    </submittedName>
</protein>
<evidence type="ECO:0000313" key="3">
    <source>
        <dbReference type="Proteomes" id="UP000598146"/>
    </source>
</evidence>
<dbReference type="EMBL" id="JADQTO010000006">
    <property type="protein sequence ID" value="MBG0562700.1"/>
    <property type="molecule type" value="Genomic_DNA"/>
</dbReference>